<dbReference type="EMBL" id="JAXQNO010000021">
    <property type="protein sequence ID" value="KAK4768907.1"/>
    <property type="molecule type" value="Genomic_DNA"/>
</dbReference>
<protein>
    <submittedName>
        <fullName evidence="1">Uncharacterized protein</fullName>
    </submittedName>
</protein>
<dbReference type="PANTHER" id="PTHR34282:SF2">
    <property type="entry name" value="DUF3741 DOMAIN-CONTAINING PROTEIN"/>
    <property type="match status" value="1"/>
</dbReference>
<dbReference type="AlphaFoldDB" id="A0AAN7KTP1"/>
<evidence type="ECO:0000313" key="1">
    <source>
        <dbReference type="EMBL" id="KAK4768907.1"/>
    </source>
</evidence>
<sequence length="278" mass="31406">MKVEGKPNDTPRDLLKESLHLQESLMVLEKLKLASSADDERRFERHQEIPTTSSSQFSSVDFEEKKILQQQKYELNAKVSQLKKLEHEVVDDEPYQQLGKHFKGLLNNSIRKVQVVNADHVPPIVLMRPSNSHGKSNEAVLKDLKMNGKFSCRNVNGEVVNVAEGLREAPQHKEILCIFSGLPTSAKISRSVSIVFHSHPLASETLHMDCLDPQLKRDLYFHRGAAKSKLWEASWTKGFCLEDAETVVKEGEESIFSSLVEEAVVELVQLDFAVYASI</sequence>
<gene>
    <name evidence="1" type="ORF">SAY86_027057</name>
</gene>
<name>A0AAN7KTP1_TRANT</name>
<evidence type="ECO:0000313" key="2">
    <source>
        <dbReference type="Proteomes" id="UP001346149"/>
    </source>
</evidence>
<dbReference type="Proteomes" id="UP001346149">
    <property type="component" value="Unassembled WGS sequence"/>
</dbReference>
<keyword evidence="2" id="KW-1185">Reference proteome</keyword>
<comment type="caution">
    <text evidence="1">The sequence shown here is derived from an EMBL/GenBank/DDBJ whole genome shotgun (WGS) entry which is preliminary data.</text>
</comment>
<proteinExistence type="predicted"/>
<accession>A0AAN7KTP1</accession>
<organism evidence="1 2">
    <name type="scientific">Trapa natans</name>
    <name type="common">Water chestnut</name>
    <dbReference type="NCBI Taxonomy" id="22666"/>
    <lineage>
        <taxon>Eukaryota</taxon>
        <taxon>Viridiplantae</taxon>
        <taxon>Streptophyta</taxon>
        <taxon>Embryophyta</taxon>
        <taxon>Tracheophyta</taxon>
        <taxon>Spermatophyta</taxon>
        <taxon>Magnoliopsida</taxon>
        <taxon>eudicotyledons</taxon>
        <taxon>Gunneridae</taxon>
        <taxon>Pentapetalae</taxon>
        <taxon>rosids</taxon>
        <taxon>malvids</taxon>
        <taxon>Myrtales</taxon>
        <taxon>Lythraceae</taxon>
        <taxon>Trapa</taxon>
    </lineage>
</organism>
<dbReference type="PANTHER" id="PTHR34282">
    <property type="entry name" value="OS01G0228800 PROTEIN-RELATED"/>
    <property type="match status" value="1"/>
</dbReference>
<reference evidence="1 2" key="1">
    <citation type="journal article" date="2023" name="Hortic Res">
        <title>Pangenome of water caltrop reveals structural variations and asymmetric subgenome divergence after allopolyploidization.</title>
        <authorList>
            <person name="Zhang X."/>
            <person name="Chen Y."/>
            <person name="Wang L."/>
            <person name="Yuan Y."/>
            <person name="Fang M."/>
            <person name="Shi L."/>
            <person name="Lu R."/>
            <person name="Comes H.P."/>
            <person name="Ma Y."/>
            <person name="Chen Y."/>
            <person name="Huang G."/>
            <person name="Zhou Y."/>
            <person name="Zheng Z."/>
            <person name="Qiu Y."/>
        </authorList>
    </citation>
    <scope>NUCLEOTIDE SEQUENCE [LARGE SCALE GENOMIC DNA]</scope>
    <source>
        <strain evidence="1">F231</strain>
    </source>
</reference>